<comment type="similarity">
    <text evidence="1 6">Belongs to the peptidase M42 family.</text>
</comment>
<dbReference type="Pfam" id="PF05343">
    <property type="entry name" value="Peptidase_M42"/>
    <property type="match status" value="1"/>
</dbReference>
<dbReference type="PANTHER" id="PTHR32481">
    <property type="entry name" value="AMINOPEPTIDASE"/>
    <property type="match status" value="1"/>
</dbReference>
<dbReference type="InterPro" id="IPR023367">
    <property type="entry name" value="Peptidase_M42_dom2"/>
</dbReference>
<comment type="cofactor">
    <cofactor evidence="8">
        <name>a divalent metal cation</name>
        <dbReference type="ChEBI" id="CHEBI:60240"/>
    </cofactor>
    <text evidence="8">Binds 2 divalent metal cations per subunit.</text>
</comment>
<dbReference type="EMBL" id="LHCF01000017">
    <property type="protein sequence ID" value="KOR75304.1"/>
    <property type="molecule type" value="Genomic_DNA"/>
</dbReference>
<evidence type="ECO:0000313" key="10">
    <source>
        <dbReference type="Proteomes" id="UP000037386"/>
    </source>
</evidence>
<dbReference type="GO" id="GO:0004177">
    <property type="term" value="F:aminopeptidase activity"/>
    <property type="evidence" value="ECO:0007669"/>
    <property type="project" value="UniProtKB-UniRule"/>
</dbReference>
<feature type="active site" description="Proton acceptor" evidence="7">
    <location>
        <position position="207"/>
    </location>
</feature>
<dbReference type="InterPro" id="IPR008007">
    <property type="entry name" value="Peptidase_M42"/>
</dbReference>
<proteinExistence type="inferred from homology"/>
<evidence type="ECO:0000256" key="7">
    <source>
        <dbReference type="PIRSR" id="PIRSR001123-1"/>
    </source>
</evidence>
<evidence type="ECO:0000256" key="3">
    <source>
        <dbReference type="ARBA" id="ARBA00022670"/>
    </source>
</evidence>
<dbReference type="Gene3D" id="3.40.630.10">
    <property type="entry name" value="Zn peptidases"/>
    <property type="match status" value="1"/>
</dbReference>
<reference evidence="10" key="1">
    <citation type="submission" date="2015-05" db="EMBL/GenBank/DDBJ databases">
        <title>Draft genome sequence of 'Candidatus Phytoplasma Pruni' strain CX, a plant pathogenic bacterium.</title>
        <authorList>
            <person name="Lee I.-M."/>
            <person name="Bottner-Parker K.D."/>
            <person name="Shao J."/>
            <person name="Gundersen-Rindal D.E."/>
            <person name="Zhao Y."/>
            <person name="Davis R.E."/>
        </authorList>
    </citation>
    <scope>NUCLEOTIDE SEQUENCE [LARGE SCALE GENOMIC DNA]</scope>
    <source>
        <strain evidence="10">CX</strain>
    </source>
</reference>
<keyword evidence="2" id="KW-0031">Aminopeptidase</keyword>
<dbReference type="AlphaFoldDB" id="A0A0M1N007"/>
<evidence type="ECO:0000256" key="6">
    <source>
        <dbReference type="PIRNR" id="PIRNR001123"/>
    </source>
</evidence>
<organism evidence="9 10">
    <name type="scientific">Candidatus Phytoplasma pruni</name>
    <dbReference type="NCBI Taxonomy" id="479893"/>
    <lineage>
        <taxon>Bacteria</taxon>
        <taxon>Bacillati</taxon>
        <taxon>Mycoplasmatota</taxon>
        <taxon>Mollicutes</taxon>
        <taxon>Acholeplasmatales</taxon>
        <taxon>Acholeplasmataceae</taxon>
        <taxon>Candidatus Phytoplasma</taxon>
        <taxon>16SrIII (X-disease group)</taxon>
    </lineage>
</organism>
<dbReference type="PATRIC" id="fig|479893.3.peg.534"/>
<dbReference type="PIRSF" id="PIRSF001123">
    <property type="entry name" value="PepA_GA"/>
    <property type="match status" value="1"/>
</dbReference>
<feature type="binding site" evidence="8">
    <location>
        <position position="317"/>
    </location>
    <ligand>
        <name>Zn(2+)</name>
        <dbReference type="ChEBI" id="CHEBI:29105"/>
        <label>2</label>
    </ligand>
</feature>
<dbReference type="OrthoDB" id="9772053at2"/>
<evidence type="ECO:0000256" key="8">
    <source>
        <dbReference type="PIRSR" id="PIRSR001123-2"/>
    </source>
</evidence>
<dbReference type="STRING" id="479893.CPX_001718"/>
<dbReference type="GO" id="GO:0046872">
    <property type="term" value="F:metal ion binding"/>
    <property type="evidence" value="ECO:0007669"/>
    <property type="project" value="UniProtKB-UniRule"/>
</dbReference>
<evidence type="ECO:0000256" key="2">
    <source>
        <dbReference type="ARBA" id="ARBA00022438"/>
    </source>
</evidence>
<feature type="binding site" evidence="8">
    <location>
        <position position="63"/>
    </location>
    <ligand>
        <name>Zn(2+)</name>
        <dbReference type="ChEBI" id="CHEBI:29105"/>
        <label>1</label>
    </ligand>
</feature>
<dbReference type="SUPFAM" id="SSF53187">
    <property type="entry name" value="Zn-dependent exopeptidases"/>
    <property type="match status" value="1"/>
</dbReference>
<dbReference type="PANTHER" id="PTHR32481:SF0">
    <property type="entry name" value="AMINOPEPTIDASE YPDE-RELATED"/>
    <property type="match status" value="1"/>
</dbReference>
<dbReference type="InterPro" id="IPR051464">
    <property type="entry name" value="Peptidase_M42_aminopept"/>
</dbReference>
<feature type="binding site" evidence="8">
    <location>
        <position position="177"/>
    </location>
    <ligand>
        <name>Zn(2+)</name>
        <dbReference type="ChEBI" id="CHEBI:29105"/>
        <label>1</label>
    </ligand>
</feature>
<protein>
    <submittedName>
        <fullName evidence="9">Endo-1,4-beta-glucanase-like protein</fullName>
    </submittedName>
</protein>
<keyword evidence="5" id="KW-0378">Hydrolase</keyword>
<dbReference type="Gene3D" id="2.40.30.40">
    <property type="entry name" value="Peptidase M42, domain 2"/>
    <property type="match status" value="1"/>
</dbReference>
<evidence type="ECO:0000256" key="5">
    <source>
        <dbReference type="ARBA" id="ARBA00022801"/>
    </source>
</evidence>
<evidence type="ECO:0000256" key="1">
    <source>
        <dbReference type="ARBA" id="ARBA00006272"/>
    </source>
</evidence>
<dbReference type="Proteomes" id="UP000037386">
    <property type="component" value="Unassembled WGS sequence"/>
</dbReference>
<feature type="binding site" evidence="8">
    <location>
        <position position="230"/>
    </location>
    <ligand>
        <name>Zn(2+)</name>
        <dbReference type="ChEBI" id="CHEBI:29105"/>
        <label>1</label>
    </ligand>
</feature>
<sequence>MSDLLQKMKDLTMLNGISGQEKAVNQYIKNNVEGQVDKIEYDNLGSLLAYKGDKGPKIVLAGHVDEVGLMVSEITKEGFVKFQTIGGWVSKVMLAQTWQINTKKGVLFAVTGAKPPHSLASSERYKTPEMSSLFLDLGVQNKEEAEELGVRVGDMVTPYTEFRTLGNSNFLLAKAIDNRAGVLSVMEVLKTLKNNPNQCVGAFTVQEEVGLRGAKTSTNKVKPQIAIAVDVGVSDDVPGDKNVSKKVLGQGPQLSFFDQGLIAHKGLRDYIMKIAQENKIPFQEPLPSGGTTDAASMHTQNEGAESVVISIPTRYIHSHASIIHKEDIENTIKLLVLLVQKLDDKKVKEILFN</sequence>
<keyword evidence="3" id="KW-0645">Protease</keyword>
<dbReference type="SUPFAM" id="SSF101821">
    <property type="entry name" value="Aminopeptidase/glucanase lid domain"/>
    <property type="match status" value="1"/>
</dbReference>
<accession>A0A0M1N007</accession>
<keyword evidence="4 8" id="KW-0479">Metal-binding</keyword>
<comment type="caution">
    <text evidence="9">The sequence shown here is derived from an EMBL/GenBank/DDBJ whole genome shotgun (WGS) entry which is preliminary data.</text>
</comment>
<dbReference type="CDD" id="cd05656">
    <property type="entry name" value="M42_Frv"/>
    <property type="match status" value="1"/>
</dbReference>
<gene>
    <name evidence="9" type="primary">frvX</name>
    <name evidence="9" type="ORF">CPX_001718</name>
</gene>
<evidence type="ECO:0000313" key="9">
    <source>
        <dbReference type="EMBL" id="KOR75304.1"/>
    </source>
</evidence>
<evidence type="ECO:0000256" key="4">
    <source>
        <dbReference type="ARBA" id="ARBA00022723"/>
    </source>
</evidence>
<feature type="binding site" evidence="8">
    <location>
        <position position="177"/>
    </location>
    <ligand>
        <name>Zn(2+)</name>
        <dbReference type="ChEBI" id="CHEBI:29105"/>
        <label>2</label>
    </ligand>
</feature>
<feature type="binding site" evidence="8">
    <location>
        <position position="208"/>
    </location>
    <ligand>
        <name>Zn(2+)</name>
        <dbReference type="ChEBI" id="CHEBI:29105"/>
        <label>2</label>
    </ligand>
</feature>
<name>A0A0M1N007_9MOLU</name>
<dbReference type="RefSeq" id="WP_053521554.1">
    <property type="nucleotide sequence ID" value="NZ_LHCF01000017.1"/>
</dbReference>
<dbReference type="GO" id="GO:0006508">
    <property type="term" value="P:proteolysis"/>
    <property type="evidence" value="ECO:0007669"/>
    <property type="project" value="UniProtKB-KW"/>
</dbReference>